<dbReference type="PANTHER" id="PTHR43048:SF3">
    <property type="entry name" value="METHYLMALONYL-COA EPIMERASE, MITOCHONDRIAL"/>
    <property type="match status" value="1"/>
</dbReference>
<dbReference type="EMBL" id="AYSO01000014">
    <property type="protein sequence ID" value="KIE47433.1"/>
    <property type="molecule type" value="Genomic_DNA"/>
</dbReference>
<gene>
    <name evidence="3" type="ORF">U732_3169</name>
</gene>
<dbReference type="GO" id="GO:0051213">
    <property type="term" value="F:dioxygenase activity"/>
    <property type="evidence" value="ECO:0007669"/>
    <property type="project" value="UniProtKB-KW"/>
</dbReference>
<evidence type="ECO:0000313" key="3">
    <source>
        <dbReference type="EMBL" id="KIE47433.1"/>
    </source>
</evidence>
<dbReference type="GO" id="GO:0046872">
    <property type="term" value="F:metal ion binding"/>
    <property type="evidence" value="ECO:0007669"/>
    <property type="project" value="UniProtKB-KW"/>
</dbReference>
<accession>A0A0C1U6N4</accession>
<organism evidence="3 4">
    <name type="scientific">Clostridium argentinense CDC 2741</name>
    <dbReference type="NCBI Taxonomy" id="1418104"/>
    <lineage>
        <taxon>Bacteria</taxon>
        <taxon>Bacillati</taxon>
        <taxon>Bacillota</taxon>
        <taxon>Clostridia</taxon>
        <taxon>Eubacteriales</taxon>
        <taxon>Clostridiaceae</taxon>
        <taxon>Clostridium</taxon>
    </lineage>
</organism>
<evidence type="ECO:0000259" key="2">
    <source>
        <dbReference type="PROSITE" id="PS51819"/>
    </source>
</evidence>
<dbReference type="InterPro" id="IPR037523">
    <property type="entry name" value="VOC_core"/>
</dbReference>
<keyword evidence="1" id="KW-0479">Metal-binding</keyword>
<protein>
    <submittedName>
        <fullName evidence="3">Glyoxalase/Bleomycin resistance /Dioxygenase superfamily protein</fullName>
    </submittedName>
</protein>
<dbReference type="GO" id="GO:0004493">
    <property type="term" value="F:methylmalonyl-CoA epimerase activity"/>
    <property type="evidence" value="ECO:0007669"/>
    <property type="project" value="TreeGrafter"/>
</dbReference>
<evidence type="ECO:0000256" key="1">
    <source>
        <dbReference type="ARBA" id="ARBA00022723"/>
    </source>
</evidence>
<keyword evidence="3" id="KW-0560">Oxidoreductase</keyword>
<proteinExistence type="predicted"/>
<dbReference type="InterPro" id="IPR004360">
    <property type="entry name" value="Glyas_Fos-R_dOase_dom"/>
</dbReference>
<dbReference type="PROSITE" id="PS51819">
    <property type="entry name" value="VOC"/>
    <property type="match status" value="1"/>
</dbReference>
<dbReference type="InterPro" id="IPR029068">
    <property type="entry name" value="Glyas_Bleomycin-R_OHBP_Dase"/>
</dbReference>
<dbReference type="PANTHER" id="PTHR43048">
    <property type="entry name" value="METHYLMALONYL-COA EPIMERASE"/>
    <property type="match status" value="1"/>
</dbReference>
<feature type="domain" description="VOC" evidence="2">
    <location>
        <begin position="27"/>
        <end position="144"/>
    </location>
</feature>
<reference evidence="3 4" key="1">
    <citation type="journal article" date="2015" name="Infect. Genet. Evol.">
        <title>Genomic sequences of six botulinum neurotoxin-producing strains representing three clostridial species illustrate the mobility and diversity of botulinum neurotoxin genes.</title>
        <authorList>
            <person name="Smith T.J."/>
            <person name="Hill K.K."/>
            <person name="Xie G."/>
            <person name="Foley B.T."/>
            <person name="Williamson C.H."/>
            <person name="Foster J.T."/>
            <person name="Johnson S.L."/>
            <person name="Chertkov O."/>
            <person name="Teshima H."/>
            <person name="Gibbons H.S."/>
            <person name="Johnsky L.A."/>
            <person name="Karavis M.A."/>
            <person name="Smith L.A."/>
        </authorList>
    </citation>
    <scope>NUCLEOTIDE SEQUENCE [LARGE SCALE GENOMIC DNA]</scope>
    <source>
        <strain evidence="3 4">CDC 2741</strain>
    </source>
</reference>
<dbReference type="Pfam" id="PF00903">
    <property type="entry name" value="Glyoxalase"/>
    <property type="match status" value="1"/>
</dbReference>
<dbReference type="SUPFAM" id="SSF54593">
    <property type="entry name" value="Glyoxalase/Bleomycin resistance protein/Dihydroxybiphenyl dioxygenase"/>
    <property type="match status" value="1"/>
</dbReference>
<keyword evidence="3" id="KW-0223">Dioxygenase</keyword>
<dbReference type="STRING" id="29341.RSJ17_09510"/>
<dbReference type="AlphaFoldDB" id="A0A0C1U6N4"/>
<keyword evidence="4" id="KW-1185">Reference proteome</keyword>
<evidence type="ECO:0000313" key="4">
    <source>
        <dbReference type="Proteomes" id="UP000031366"/>
    </source>
</evidence>
<dbReference type="Gene3D" id="3.10.180.10">
    <property type="entry name" value="2,3-Dihydroxybiphenyl 1,2-Dioxygenase, domain 1"/>
    <property type="match status" value="1"/>
</dbReference>
<name>A0A0C1U6N4_9CLOT</name>
<dbReference type="InterPro" id="IPR051785">
    <property type="entry name" value="MMCE/EMCE_epimerase"/>
</dbReference>
<sequence length="145" mass="16674">MVQYVLRSHDVRQYITLNKKGDIMMIIMNHVGVIVKDMDISKRFYSEVLDGVIDHEYEDENVHLCFVKSGNGVIELVKRKKEQSSSNLGVVEHIAFTVENLEVAIEGLKKKNIEVISEFPRVCDNKLIAFFKGPNGEKLEFVQYL</sequence>
<dbReference type="GO" id="GO:0046491">
    <property type="term" value="P:L-methylmalonyl-CoA metabolic process"/>
    <property type="evidence" value="ECO:0007669"/>
    <property type="project" value="TreeGrafter"/>
</dbReference>
<comment type="caution">
    <text evidence="3">The sequence shown here is derived from an EMBL/GenBank/DDBJ whole genome shotgun (WGS) entry which is preliminary data.</text>
</comment>
<dbReference type="Proteomes" id="UP000031366">
    <property type="component" value="Unassembled WGS sequence"/>
</dbReference>